<feature type="domain" description="Glycosyl hydrolase family 36 N-terminal" evidence="9">
    <location>
        <begin position="27"/>
        <end position="281"/>
    </location>
</feature>
<evidence type="ECO:0000313" key="10">
    <source>
        <dbReference type="EMBL" id="RZS62281.1"/>
    </source>
</evidence>
<dbReference type="Pfam" id="PF02065">
    <property type="entry name" value="Melibiase"/>
    <property type="match status" value="1"/>
</dbReference>
<organism evidence="10 11">
    <name type="scientific">Xylanimonas ulmi</name>
    <dbReference type="NCBI Taxonomy" id="228973"/>
    <lineage>
        <taxon>Bacteria</taxon>
        <taxon>Bacillati</taxon>
        <taxon>Actinomycetota</taxon>
        <taxon>Actinomycetes</taxon>
        <taxon>Micrococcales</taxon>
        <taxon>Promicromonosporaceae</taxon>
        <taxon>Xylanimonas</taxon>
    </lineage>
</organism>
<feature type="binding site" evidence="7">
    <location>
        <position position="542"/>
    </location>
    <ligand>
        <name>substrate</name>
    </ligand>
</feature>
<feature type="domain" description="Glycosyl hydrolase family 36 C-terminal" evidence="8">
    <location>
        <begin position="643"/>
        <end position="770"/>
    </location>
</feature>
<dbReference type="InterPro" id="IPR000111">
    <property type="entry name" value="Glyco_hydro_27/36_CS"/>
</dbReference>
<reference evidence="10 11" key="1">
    <citation type="submission" date="2019-02" db="EMBL/GenBank/DDBJ databases">
        <title>Sequencing the genomes of 1000 actinobacteria strains.</title>
        <authorList>
            <person name="Klenk H.-P."/>
        </authorList>
    </citation>
    <scope>NUCLEOTIDE SEQUENCE [LARGE SCALE GENOMIC DNA]</scope>
    <source>
        <strain evidence="10 11">DSM 16932</strain>
    </source>
</reference>
<dbReference type="InterPro" id="IPR031705">
    <property type="entry name" value="Glyco_hydro_36_C"/>
</dbReference>
<dbReference type="GO" id="GO:0016052">
    <property type="term" value="P:carbohydrate catabolic process"/>
    <property type="evidence" value="ECO:0007669"/>
    <property type="project" value="InterPro"/>
</dbReference>
<evidence type="ECO:0000256" key="4">
    <source>
        <dbReference type="ARBA" id="ARBA00023295"/>
    </source>
</evidence>
<feature type="binding site" evidence="7">
    <location>
        <position position="439"/>
    </location>
    <ligand>
        <name>substrate</name>
    </ligand>
</feature>
<evidence type="ECO:0000256" key="2">
    <source>
        <dbReference type="ARBA" id="ARBA00012755"/>
    </source>
</evidence>
<keyword evidence="11" id="KW-1185">Reference proteome</keyword>
<dbReference type="RefSeq" id="WP_130415609.1">
    <property type="nucleotide sequence ID" value="NZ_SGWX01000001.1"/>
</dbReference>
<dbReference type="Pfam" id="PF16875">
    <property type="entry name" value="Glyco_hydro_36N"/>
    <property type="match status" value="1"/>
</dbReference>
<keyword evidence="4 5" id="KW-0326">Glycosidase</keyword>
<dbReference type="InterPro" id="IPR013780">
    <property type="entry name" value="Glyco_hydro_b"/>
</dbReference>
<dbReference type="PANTHER" id="PTHR43053:SF3">
    <property type="entry name" value="ALPHA-GALACTOSIDASE C-RELATED"/>
    <property type="match status" value="1"/>
</dbReference>
<evidence type="ECO:0000313" key="11">
    <source>
        <dbReference type="Proteomes" id="UP000293852"/>
    </source>
</evidence>
<dbReference type="InterPro" id="IPR050985">
    <property type="entry name" value="Alpha-glycosidase_related"/>
</dbReference>
<dbReference type="PROSITE" id="PS00512">
    <property type="entry name" value="ALPHA_GALACTOSIDASE"/>
    <property type="match status" value="1"/>
</dbReference>
<dbReference type="PRINTS" id="PR00743">
    <property type="entry name" value="GLHYDRLASE36"/>
</dbReference>
<feature type="binding site" evidence="7">
    <location>
        <begin position="472"/>
        <end position="476"/>
    </location>
    <ligand>
        <name>substrate</name>
    </ligand>
</feature>
<feature type="active site" description="Nucleophile" evidence="6">
    <location>
        <position position="474"/>
    </location>
</feature>
<feature type="active site" description="Proton donor" evidence="6">
    <location>
        <position position="542"/>
    </location>
</feature>
<dbReference type="Gene3D" id="2.70.98.60">
    <property type="entry name" value="alpha-galactosidase from lactobacil brevis"/>
    <property type="match status" value="1"/>
</dbReference>
<dbReference type="Pfam" id="PF16874">
    <property type="entry name" value="Glyco_hydro_36C"/>
    <property type="match status" value="1"/>
</dbReference>
<comment type="catalytic activity">
    <reaction evidence="1 5">
        <text>Hydrolysis of terminal, non-reducing alpha-D-galactose residues in alpha-D-galactosides, including galactose oligosaccharides, galactomannans and galactolipids.</text>
        <dbReference type="EC" id="3.2.1.22"/>
    </reaction>
</comment>
<comment type="caution">
    <text evidence="10">The sequence shown here is derived from an EMBL/GenBank/DDBJ whole genome shotgun (WGS) entry which is preliminary data.</text>
</comment>
<dbReference type="EC" id="3.2.1.22" evidence="2 5"/>
<dbReference type="PIRSF" id="PIRSF005536">
    <property type="entry name" value="Agal"/>
    <property type="match status" value="1"/>
</dbReference>
<dbReference type="InterPro" id="IPR002252">
    <property type="entry name" value="Glyco_hydro_36"/>
</dbReference>
<feature type="binding site" evidence="7">
    <location>
        <position position="520"/>
    </location>
    <ligand>
        <name>substrate</name>
    </ligand>
</feature>
<dbReference type="Proteomes" id="UP000293852">
    <property type="component" value="Unassembled WGS sequence"/>
</dbReference>
<evidence type="ECO:0000256" key="6">
    <source>
        <dbReference type="PIRSR" id="PIRSR005536-1"/>
    </source>
</evidence>
<feature type="binding site" evidence="7">
    <location>
        <position position="195"/>
    </location>
    <ligand>
        <name>substrate</name>
    </ligand>
</feature>
<dbReference type="CDD" id="cd14791">
    <property type="entry name" value="GH36"/>
    <property type="match status" value="1"/>
</dbReference>
<protein>
    <recommendedName>
        <fullName evidence="2 5">Alpha-galactosidase</fullName>
        <ecNumber evidence="2 5">3.2.1.22</ecNumber>
    </recommendedName>
</protein>
<dbReference type="EMBL" id="SGWX01000001">
    <property type="protein sequence ID" value="RZS62281.1"/>
    <property type="molecule type" value="Genomic_DNA"/>
</dbReference>
<evidence type="ECO:0000256" key="5">
    <source>
        <dbReference type="PIRNR" id="PIRNR005536"/>
    </source>
</evidence>
<dbReference type="InterPro" id="IPR017853">
    <property type="entry name" value="GH"/>
</dbReference>
<evidence type="ECO:0000259" key="8">
    <source>
        <dbReference type="Pfam" id="PF16874"/>
    </source>
</evidence>
<sequence>MPIAVTGDDFRLDTATTSYWLRRTPFGHLEHLYYGPRLPAGDAEPVALKRTAVLGASVDYDPGDPLYSLDTLPLEWSGQGYGDYRFSPVEARMPDGVFASDFTYVGHEVVAGCVPIDTLPSAYDGDQTLRVTLADEATGVELDLYWTVFEAADVVTRRAVLRNAGSDRLTLRRLLSGMVDLPNRDLELHTFDGGWIKEAHRHVRPLTYGTHLNGSTTGASSNRHNPGFLLAESTATQDDGWVFGVNLIYSGNHLGVVELSNHDLARVGVGIHPDRFEWVLEPGEAFETPEMVLTVSDRGLNGASHHFHDFVGRHVVRGPWRDRERPVLLNNWEAHFFSFTESTLLDLAKRAKAIGVELFVLDDGWFGARDSDSAGLGDYEVNRRKLPGGLDRFATRLKRLGLDFGLWFEPEMVNEDSDLFREHPDWAVRTPGRRTTRGRNQLVLDLCNPKVQDHIIESVGRVLDSADITYVKWDMNRHVSDAYSPTLTHQGEFHHRYVRGLYRVLREIFEPRPHILLESCSSGGNRFDLGMLCFSPQIWASDDTDPVERLKIQEGLSYLYPPSTWAAHVSGAPHQQTLRATPLSTRFNVAAFGVLGYELDLKYLGRLELKELREQVDFYRRHRRTLQFGRFSRVRVPKGNKVQWQVVARDGASAVTGYFQTLAQASEGFDRLRVIGLAPTERYRIETRPQYLPLRRFGELVKHILPVELNPDGLVMRTAGKVRNVPDDVERYDASGAMLASGVLLHNQFVGSHYNEQTRLLGDFGSNLYVVELIDE</sequence>
<evidence type="ECO:0000256" key="7">
    <source>
        <dbReference type="PIRSR" id="PIRSR005536-2"/>
    </source>
</evidence>
<dbReference type="InterPro" id="IPR013785">
    <property type="entry name" value="Aldolase_TIM"/>
</dbReference>
<dbReference type="AlphaFoldDB" id="A0A4Q7M4I1"/>
<feature type="binding site" evidence="7">
    <location>
        <begin position="362"/>
        <end position="363"/>
    </location>
    <ligand>
        <name>substrate</name>
    </ligand>
</feature>
<dbReference type="InterPro" id="IPR038417">
    <property type="entry name" value="Alpga-gal_N_sf"/>
</dbReference>
<dbReference type="SUPFAM" id="SSF51445">
    <property type="entry name" value="(Trans)glycosidases"/>
    <property type="match status" value="1"/>
</dbReference>
<accession>A0A4Q7M4I1</accession>
<evidence type="ECO:0000256" key="1">
    <source>
        <dbReference type="ARBA" id="ARBA00001255"/>
    </source>
</evidence>
<gene>
    <name evidence="10" type="ORF">EV386_2609</name>
</gene>
<name>A0A4Q7M4I1_9MICO</name>
<comment type="similarity">
    <text evidence="5">Belongs to the glycosyl hydrolase.</text>
</comment>
<dbReference type="Gene3D" id="2.60.40.1180">
    <property type="entry name" value="Golgi alpha-mannosidase II"/>
    <property type="match status" value="1"/>
</dbReference>
<dbReference type="GO" id="GO:0004557">
    <property type="term" value="F:alpha-galactosidase activity"/>
    <property type="evidence" value="ECO:0007669"/>
    <property type="project" value="UniProtKB-UniRule"/>
</dbReference>
<dbReference type="FunFam" id="3.20.20.70:FF:000118">
    <property type="entry name" value="Alpha-galactosidase"/>
    <property type="match status" value="1"/>
</dbReference>
<evidence type="ECO:0000259" key="9">
    <source>
        <dbReference type="Pfam" id="PF16875"/>
    </source>
</evidence>
<keyword evidence="3 5" id="KW-0378">Hydrolase</keyword>
<dbReference type="PANTHER" id="PTHR43053">
    <property type="entry name" value="GLYCOSIDASE FAMILY 31"/>
    <property type="match status" value="1"/>
</dbReference>
<dbReference type="OrthoDB" id="9758822at2"/>
<proteinExistence type="inferred from homology"/>
<dbReference type="Gene3D" id="3.20.20.70">
    <property type="entry name" value="Aldolase class I"/>
    <property type="match status" value="1"/>
</dbReference>
<dbReference type="InterPro" id="IPR031704">
    <property type="entry name" value="Glyco_hydro_36_N"/>
</dbReference>
<evidence type="ECO:0000256" key="3">
    <source>
        <dbReference type="ARBA" id="ARBA00022801"/>
    </source>
</evidence>